<dbReference type="GO" id="GO:0000981">
    <property type="term" value="F:DNA-binding transcription factor activity, RNA polymerase II-specific"/>
    <property type="evidence" value="ECO:0007669"/>
    <property type="project" value="InterPro"/>
</dbReference>
<feature type="region of interest" description="Disordered" evidence="6">
    <location>
        <begin position="104"/>
        <end position="130"/>
    </location>
</feature>
<evidence type="ECO:0000313" key="10">
    <source>
        <dbReference type="Proteomes" id="UP000191408"/>
    </source>
</evidence>
<dbReference type="GO" id="GO:0003677">
    <property type="term" value="F:DNA binding"/>
    <property type="evidence" value="ECO:0007669"/>
    <property type="project" value="UniProtKB-KW"/>
</dbReference>
<dbReference type="SMART" id="SM00906">
    <property type="entry name" value="Fungal_trans"/>
    <property type="match status" value="1"/>
</dbReference>
<protein>
    <recommendedName>
        <fullName evidence="8">Xylanolytic transcriptional activator regulatory domain-containing protein</fullName>
    </recommendedName>
</protein>
<comment type="subcellular location">
    <subcellularLocation>
        <location evidence="1">Nucleus</location>
    </subcellularLocation>
</comment>
<dbReference type="OrthoDB" id="4934715at2759"/>
<comment type="caution">
    <text evidence="9">The sequence shown here is derived from an EMBL/GenBank/DDBJ whole genome shotgun (WGS) entry which is preliminary data.</text>
</comment>
<dbReference type="InterPro" id="IPR036864">
    <property type="entry name" value="Zn2-C6_fun-type_DNA-bd_sf"/>
</dbReference>
<dbReference type="Proteomes" id="UP000191408">
    <property type="component" value="Unassembled WGS sequence"/>
</dbReference>
<feature type="domain" description="Xylanolytic transcriptional activator regulatory" evidence="8">
    <location>
        <begin position="380"/>
        <end position="454"/>
    </location>
</feature>
<evidence type="ECO:0000313" key="9">
    <source>
        <dbReference type="EMBL" id="OQD66407.1"/>
    </source>
</evidence>
<accession>A0A1V6NPB6</accession>
<keyword evidence="10" id="KW-1185">Reference proteome</keyword>
<keyword evidence="7" id="KW-0812">Transmembrane</keyword>
<evidence type="ECO:0000256" key="2">
    <source>
        <dbReference type="ARBA" id="ARBA00023015"/>
    </source>
</evidence>
<dbReference type="InterPro" id="IPR007219">
    <property type="entry name" value="XnlR_reg_dom"/>
</dbReference>
<evidence type="ECO:0000256" key="7">
    <source>
        <dbReference type="SAM" id="Phobius"/>
    </source>
</evidence>
<organism evidence="9 10">
    <name type="scientific">Penicillium polonicum</name>
    <dbReference type="NCBI Taxonomy" id="60169"/>
    <lineage>
        <taxon>Eukaryota</taxon>
        <taxon>Fungi</taxon>
        <taxon>Dikarya</taxon>
        <taxon>Ascomycota</taxon>
        <taxon>Pezizomycotina</taxon>
        <taxon>Eurotiomycetes</taxon>
        <taxon>Eurotiomycetidae</taxon>
        <taxon>Eurotiales</taxon>
        <taxon>Aspergillaceae</taxon>
        <taxon>Penicillium</taxon>
    </lineage>
</organism>
<dbReference type="InterPro" id="IPR050613">
    <property type="entry name" value="Sec_Metabolite_Reg"/>
</dbReference>
<keyword evidence="4" id="KW-0804">Transcription</keyword>
<evidence type="ECO:0000259" key="8">
    <source>
        <dbReference type="SMART" id="SM00906"/>
    </source>
</evidence>
<feature type="compositionally biased region" description="Low complexity" evidence="6">
    <location>
        <begin position="106"/>
        <end position="122"/>
    </location>
</feature>
<dbReference type="STRING" id="60169.A0A1V6NPB6"/>
<evidence type="ECO:0000256" key="5">
    <source>
        <dbReference type="ARBA" id="ARBA00023242"/>
    </source>
</evidence>
<dbReference type="EMBL" id="MDYM01000004">
    <property type="protein sequence ID" value="OQD66407.1"/>
    <property type="molecule type" value="Genomic_DNA"/>
</dbReference>
<dbReference type="GO" id="GO:0006351">
    <property type="term" value="P:DNA-templated transcription"/>
    <property type="evidence" value="ECO:0007669"/>
    <property type="project" value="InterPro"/>
</dbReference>
<evidence type="ECO:0000256" key="3">
    <source>
        <dbReference type="ARBA" id="ARBA00023125"/>
    </source>
</evidence>
<sequence>MHLLPESQVHFPILFIFLSFVFLSTPRRLIMPHFKVVTEKIDTDQSPLTICSSYRVRCDRQLPCKTCLGRGIGSTCSYRSSVPRNKTKVSVGDRIQQLESLVRSLVHQQQQSPQQQHSPQVQTTYSDGPAIDLANSFQGTPGASPQGVPTRTPLASVDEDHIVPGMRHASLSHNRDYAVSPAHSEHGSMRLHSHGTNYVGSFHWAAVLDSISELRDHYEEEEEARLLAANDHVLHESPGPRLLYEPVQTTKPDLLAAIPAQPVVDRMVARYFNAQGVVPEILHSGHFLREYEKFWQEPNAAPIAWIGLLFSVMTLSTRYQQSIEDSEDPETPVRVHMFRENVIHCLVLCQWTRGGDYVLETLINYLTSELFLSKDSEIGLWLVQGMLVQLALSLGYHRDPQNFSSISTFAGEMRRRVWAVIVQMDLRLSSQMALPRLLKLQQYDTAEPRNLFDTDFDEDSTELPQSRPETEVTPVLYSLARTRIDQMNGLVSDLVNDTREHPYVEIIDLDQKLQEAETSLSPIFRWQPLSQSLMVLPQIVMHRVLLQLAIQRVTIWLHRKYLTPSYNPAQFEYSRKACIKSAMRIIEFQQIVDEETQRDGLLYPVRWMFTSSRLKAVFLLGISILCYYVQLTKTHSDVSLGEETDNSINDLLQNVYPLWLRLSALSPEARRVVQLLHPLLEMDGEENDQTPLATPNLVSPFIPVSGDMMSLDQPAWEPYEDFMTNLPSMPTFPNSSDFRYSDGLMSSSSTAVVSMADLLLTNTTEFDQWMNVSFH</sequence>
<dbReference type="Pfam" id="PF04082">
    <property type="entry name" value="Fungal_trans"/>
    <property type="match status" value="1"/>
</dbReference>
<evidence type="ECO:0000256" key="1">
    <source>
        <dbReference type="ARBA" id="ARBA00004123"/>
    </source>
</evidence>
<evidence type="ECO:0000256" key="6">
    <source>
        <dbReference type="SAM" id="MobiDB-lite"/>
    </source>
</evidence>
<dbReference type="CDD" id="cd12148">
    <property type="entry name" value="fungal_TF_MHR"/>
    <property type="match status" value="1"/>
</dbReference>
<name>A0A1V6NPB6_PENPO</name>
<gene>
    <name evidence="9" type="ORF">PENPOL_c004G06683</name>
</gene>
<evidence type="ECO:0000256" key="4">
    <source>
        <dbReference type="ARBA" id="ARBA00023163"/>
    </source>
</evidence>
<dbReference type="Gene3D" id="4.10.240.10">
    <property type="entry name" value="Zn(2)-C6 fungal-type DNA-binding domain"/>
    <property type="match status" value="1"/>
</dbReference>
<keyword evidence="5" id="KW-0539">Nucleus</keyword>
<dbReference type="GO" id="GO:0005634">
    <property type="term" value="C:nucleus"/>
    <property type="evidence" value="ECO:0007669"/>
    <property type="project" value="UniProtKB-SubCell"/>
</dbReference>
<dbReference type="PANTHER" id="PTHR31001:SF74">
    <property type="entry name" value="ZN(II)2CYS6 TRANSCRIPTION FACTOR (EUROFUNG)"/>
    <property type="match status" value="1"/>
</dbReference>
<reference evidence="10" key="1">
    <citation type="journal article" date="2017" name="Nat. Microbiol.">
        <title>Global analysis of biosynthetic gene clusters reveals vast potential of secondary metabolite production in Penicillium species.</title>
        <authorList>
            <person name="Nielsen J.C."/>
            <person name="Grijseels S."/>
            <person name="Prigent S."/>
            <person name="Ji B."/>
            <person name="Dainat J."/>
            <person name="Nielsen K.F."/>
            <person name="Frisvad J.C."/>
            <person name="Workman M."/>
            <person name="Nielsen J."/>
        </authorList>
    </citation>
    <scope>NUCLEOTIDE SEQUENCE [LARGE SCALE GENOMIC DNA]</scope>
    <source>
        <strain evidence="10">IBT 4502</strain>
    </source>
</reference>
<dbReference type="PANTHER" id="PTHR31001">
    <property type="entry name" value="UNCHARACTERIZED TRANSCRIPTIONAL REGULATORY PROTEIN"/>
    <property type="match status" value="1"/>
</dbReference>
<keyword evidence="2" id="KW-0805">Transcription regulation</keyword>
<keyword evidence="7" id="KW-1133">Transmembrane helix</keyword>
<keyword evidence="3" id="KW-0238">DNA-binding</keyword>
<proteinExistence type="predicted"/>
<dbReference type="AlphaFoldDB" id="A0A1V6NPB6"/>
<feature type="transmembrane region" description="Helical" evidence="7">
    <location>
        <begin position="12"/>
        <end position="30"/>
    </location>
</feature>
<keyword evidence="7" id="KW-0472">Membrane</keyword>
<dbReference type="GO" id="GO:0008270">
    <property type="term" value="F:zinc ion binding"/>
    <property type="evidence" value="ECO:0007669"/>
    <property type="project" value="InterPro"/>
</dbReference>